<dbReference type="NCBIfam" id="TIGR00362">
    <property type="entry name" value="DnaA"/>
    <property type="match status" value="1"/>
</dbReference>
<dbReference type="InterPro" id="IPR013317">
    <property type="entry name" value="DnaA_dom"/>
</dbReference>
<evidence type="ECO:0000256" key="3">
    <source>
        <dbReference type="ARBA" id="ARBA00022705"/>
    </source>
</evidence>
<sequence>MNNYNKIWEIILNELSKIYSDEVFKETFSNIKKIKQIEEKIIISVETEFIKNKIYKMYFEKIKKITKLKFEEKIIIEFVSEKNQKNSNFDDEKKHFENLKEKLENENQNYFSKIENNENNDEFQNNKYFETIEKEQIETKTDNDTNVEIENRKISFNKYNYGNTNPKYSFDNFVVGKSNNFAFKIAKKIAEEKKVTTNPLYIFGKAGIGKTHLIQAIGNHILKKTHSAKKVLYVKADGFIEEFTNQLRKSKMEDFNEKYRDIDLLLVDDIQIMAGATRTQMEFFKLFDYLYLNQKQIVITSDKQASELKNIMSRLTSRFEAGLMVDIQSPDFNHRLNILKKKILEFEPQNPLKIKKDVLDLIASSFVNNVREMEGALLRLLNYAQTFGYDIDINIANEALELLIKSKKSVSYDEDVLEKIKSVVSNFFNISVRDLMSKKRQQKYTLPRHIAMYLIKELKDIPYNIVGSFFKRNHSAVFKAYQKIKKNSQSDYELKKSLELILKKINS</sequence>
<keyword evidence="12" id="KW-0175">Coiled coil</keyword>
<dbReference type="InterPro" id="IPR003593">
    <property type="entry name" value="AAA+_ATPase"/>
</dbReference>
<feature type="binding site" evidence="8">
    <location>
        <position position="210"/>
    </location>
    <ligand>
        <name>ATP</name>
        <dbReference type="ChEBI" id="CHEBI:30616"/>
    </ligand>
</feature>
<keyword evidence="4 8" id="KW-0547">Nucleotide-binding</keyword>
<dbReference type="PANTHER" id="PTHR30050:SF2">
    <property type="entry name" value="CHROMOSOMAL REPLICATION INITIATOR PROTEIN DNAA"/>
    <property type="match status" value="1"/>
</dbReference>
<dbReference type="GO" id="GO:0006275">
    <property type="term" value="P:regulation of DNA replication"/>
    <property type="evidence" value="ECO:0007669"/>
    <property type="project" value="UniProtKB-UniRule"/>
</dbReference>
<feature type="binding site" evidence="8">
    <location>
        <position position="209"/>
    </location>
    <ligand>
        <name>ATP</name>
        <dbReference type="ChEBI" id="CHEBI:30616"/>
    </ligand>
</feature>
<dbReference type="InterPro" id="IPR027417">
    <property type="entry name" value="P-loop_NTPase"/>
</dbReference>
<dbReference type="Gene3D" id="3.40.50.300">
    <property type="entry name" value="P-loop containing nucleotide triphosphate hydrolases"/>
    <property type="match status" value="1"/>
</dbReference>
<dbReference type="CDD" id="cd00009">
    <property type="entry name" value="AAA"/>
    <property type="match status" value="1"/>
</dbReference>
<keyword evidence="16" id="KW-1185">Reference proteome</keyword>
<keyword evidence="6 8" id="KW-0446">Lipid-binding</keyword>
<evidence type="ECO:0000256" key="11">
    <source>
        <dbReference type="RuleBase" id="RU004227"/>
    </source>
</evidence>
<evidence type="ECO:0000256" key="5">
    <source>
        <dbReference type="ARBA" id="ARBA00022840"/>
    </source>
</evidence>
<dbReference type="InterPro" id="IPR024633">
    <property type="entry name" value="DnaA_N_dom"/>
</dbReference>
<evidence type="ECO:0000256" key="1">
    <source>
        <dbReference type="ARBA" id="ARBA00006583"/>
    </source>
</evidence>
<feature type="region of interest" description="Domain I, interacts with DnaA modulators" evidence="8">
    <location>
        <begin position="1"/>
        <end position="106"/>
    </location>
</feature>
<dbReference type="InterPro" id="IPR038454">
    <property type="entry name" value="DnaA_N_sf"/>
</dbReference>
<keyword evidence="7 8" id="KW-0238">DNA-binding</keyword>
<keyword evidence="5 8" id="KW-0067">ATP-binding</keyword>
<dbReference type="CDD" id="cd06571">
    <property type="entry name" value="Bac_DnaA_C"/>
    <property type="match status" value="1"/>
</dbReference>
<comment type="subunit">
    <text evidence="8">Oligomerizes as a right-handed, spiral filament on DNA at oriC.</text>
</comment>
<comment type="caution">
    <text evidence="8">Lacks conserved residue(s) required for the propagation of feature annotation.</text>
</comment>
<dbReference type="PRINTS" id="PR00051">
    <property type="entry name" value="DNAA"/>
</dbReference>
<dbReference type="GO" id="GO:0005524">
    <property type="term" value="F:ATP binding"/>
    <property type="evidence" value="ECO:0007669"/>
    <property type="project" value="UniProtKB-UniRule"/>
</dbReference>
<reference evidence="15 16" key="1">
    <citation type="submission" date="2019-02" db="EMBL/GenBank/DDBJ databases">
        <title>Draft Genome Sequence of Maize Bushy Stunt-like Phytoplasma group 16SrI-B (Aster yellows) in South Africa.</title>
        <authorList>
            <person name="Coetzee B."/>
            <person name="Douglas-Smit N."/>
            <person name="Maree H.J."/>
            <person name="Burger J.T."/>
            <person name="Kruger K."/>
            <person name="Pietersen G."/>
        </authorList>
    </citation>
    <scope>NUCLEOTIDE SEQUENCE [LARGE SCALE GENOMIC DNA]</scope>
    <source>
        <strain evidence="15 16">De Villa</strain>
    </source>
</reference>
<evidence type="ECO:0000256" key="8">
    <source>
        <dbReference type="HAMAP-Rule" id="MF_00377"/>
    </source>
</evidence>
<feature type="domain" description="Chromosomal replication initiator DnaA C-terminal" evidence="14">
    <location>
        <begin position="416"/>
        <end position="484"/>
    </location>
</feature>
<dbReference type="SUPFAM" id="SSF52540">
    <property type="entry name" value="P-loop containing nucleoside triphosphate hydrolases"/>
    <property type="match status" value="1"/>
</dbReference>
<dbReference type="SMART" id="SM00382">
    <property type="entry name" value="AAA"/>
    <property type="match status" value="1"/>
</dbReference>
<dbReference type="Pfam" id="PF08299">
    <property type="entry name" value="Bac_DnaA_C"/>
    <property type="match status" value="1"/>
</dbReference>
<evidence type="ECO:0000259" key="13">
    <source>
        <dbReference type="SMART" id="SM00382"/>
    </source>
</evidence>
<dbReference type="Gene3D" id="1.10.1750.10">
    <property type="match status" value="1"/>
</dbReference>
<feature type="region of interest" description="Domain IV, binds dsDNA" evidence="8">
    <location>
        <begin position="385"/>
        <end position="507"/>
    </location>
</feature>
<evidence type="ECO:0000256" key="4">
    <source>
        <dbReference type="ARBA" id="ARBA00022741"/>
    </source>
</evidence>
<proteinExistence type="inferred from homology"/>
<keyword evidence="2 8" id="KW-0963">Cytoplasm</keyword>
<dbReference type="EMBL" id="CP035949">
    <property type="protein sequence ID" value="QBF23623.1"/>
    <property type="molecule type" value="Genomic_DNA"/>
</dbReference>
<accession>A0A4P6MBN4</accession>
<evidence type="ECO:0000256" key="6">
    <source>
        <dbReference type="ARBA" id="ARBA00023121"/>
    </source>
</evidence>
<comment type="similarity">
    <text evidence="1 8 11">Belongs to the DnaA family.</text>
</comment>
<dbReference type="InterPro" id="IPR001957">
    <property type="entry name" value="Chromosome_initiator_DnaA"/>
</dbReference>
<protein>
    <recommendedName>
        <fullName evidence="8 9">Chromosomal replication initiator protein DnaA</fullName>
    </recommendedName>
</protein>
<feature type="domain" description="AAA+ ATPase" evidence="13">
    <location>
        <begin position="196"/>
        <end position="325"/>
    </location>
</feature>
<evidence type="ECO:0000259" key="14">
    <source>
        <dbReference type="SMART" id="SM00760"/>
    </source>
</evidence>
<dbReference type="Gene3D" id="3.30.300.180">
    <property type="match status" value="1"/>
</dbReference>
<dbReference type="GO" id="GO:0003688">
    <property type="term" value="F:DNA replication origin binding"/>
    <property type="evidence" value="ECO:0007669"/>
    <property type="project" value="UniProtKB-UniRule"/>
</dbReference>
<dbReference type="HAMAP" id="MF_00377">
    <property type="entry name" value="DnaA_bact"/>
    <property type="match status" value="1"/>
</dbReference>
<comment type="domain">
    <text evidence="8">Domain I is involved in oligomerization and binding regulators, domain II is flexibile and of varying length in different bacteria, domain III forms the AAA+ region, while domain IV binds dsDNA.</text>
</comment>
<dbReference type="InterPro" id="IPR013159">
    <property type="entry name" value="DnaA_C"/>
</dbReference>
<gene>
    <name evidence="8 15" type="primary">dnaA</name>
    <name evidence="15" type="ORF">EXT02_00005</name>
</gene>
<evidence type="ECO:0000256" key="9">
    <source>
        <dbReference type="NCBIfam" id="TIGR00362"/>
    </source>
</evidence>
<dbReference type="Proteomes" id="UP000289726">
    <property type="component" value="Chromosome"/>
</dbReference>
<dbReference type="SMART" id="SM00760">
    <property type="entry name" value="Bac_DnaA_C"/>
    <property type="match status" value="1"/>
</dbReference>
<dbReference type="GO" id="GO:0008289">
    <property type="term" value="F:lipid binding"/>
    <property type="evidence" value="ECO:0007669"/>
    <property type="project" value="UniProtKB-KW"/>
</dbReference>
<dbReference type="GO" id="GO:0006270">
    <property type="term" value="P:DNA replication initiation"/>
    <property type="evidence" value="ECO:0007669"/>
    <property type="project" value="UniProtKB-UniRule"/>
</dbReference>
<evidence type="ECO:0000256" key="10">
    <source>
        <dbReference type="RuleBase" id="RU000577"/>
    </source>
</evidence>
<keyword evidence="3 8" id="KW-0235">DNA replication</keyword>
<comment type="function">
    <text evidence="8 10">Plays an essential role in the initiation and regulation of chromosomal replication. ATP-DnaA binds to the origin of replication (oriC) to initiate formation of the DNA replication initiation complex once per cell cycle. Binds the DnaA box (a 9 base pair repeat at the origin) and separates the double-stranded (ds)DNA. Forms a right-handed helical filament on oriC DNA; dsDNA binds to the exterior of the filament while single-stranded (ss)DNA is stabiized in the filament's interior. The ATP-DnaA-oriC complex binds and stabilizes one strand of the AT-rich DNA unwinding element (DUE), permitting loading of DNA polymerase. After initiation quickly degrades to an ADP-DnaA complex that is not apt for DNA replication. Binds acidic phospholipids.</text>
</comment>
<feature type="binding site" evidence="8">
    <location>
        <position position="207"/>
    </location>
    <ligand>
        <name>ATP</name>
        <dbReference type="ChEBI" id="CHEBI:30616"/>
    </ligand>
</feature>
<dbReference type="GO" id="GO:0005886">
    <property type="term" value="C:plasma membrane"/>
    <property type="evidence" value="ECO:0007669"/>
    <property type="project" value="TreeGrafter"/>
</dbReference>
<evidence type="ECO:0000256" key="12">
    <source>
        <dbReference type="SAM" id="Coils"/>
    </source>
</evidence>
<dbReference type="Gene3D" id="1.10.8.60">
    <property type="match status" value="1"/>
</dbReference>
<evidence type="ECO:0000313" key="15">
    <source>
        <dbReference type="EMBL" id="QBF23623.1"/>
    </source>
</evidence>
<evidence type="ECO:0000256" key="2">
    <source>
        <dbReference type="ARBA" id="ARBA00022490"/>
    </source>
</evidence>
<feature type="coiled-coil region" evidence="12">
    <location>
        <begin position="86"/>
        <end position="120"/>
    </location>
</feature>
<evidence type="ECO:0000256" key="7">
    <source>
        <dbReference type="ARBA" id="ARBA00023125"/>
    </source>
</evidence>
<dbReference type="Pfam" id="PF11638">
    <property type="entry name" value="DnaA_N"/>
    <property type="match status" value="1"/>
</dbReference>
<dbReference type="Pfam" id="PF00308">
    <property type="entry name" value="Bac_DnaA"/>
    <property type="match status" value="1"/>
</dbReference>
<dbReference type="RefSeq" id="WP_130427242.1">
    <property type="nucleotide sequence ID" value="NZ_CP035949.1"/>
</dbReference>
<dbReference type="GO" id="GO:0005737">
    <property type="term" value="C:cytoplasm"/>
    <property type="evidence" value="ECO:0007669"/>
    <property type="project" value="UniProtKB-SubCell"/>
</dbReference>
<dbReference type="SUPFAM" id="SSF48295">
    <property type="entry name" value="TrpR-like"/>
    <property type="match status" value="1"/>
</dbReference>
<name>A0A4P6MBN4_9MOLU</name>
<dbReference type="InterPro" id="IPR020591">
    <property type="entry name" value="Chromosome_initiator_DnaA-like"/>
</dbReference>
<comment type="subcellular location">
    <subcellularLocation>
        <location evidence="8">Cytoplasm</location>
    </subcellularLocation>
</comment>
<dbReference type="FunFam" id="3.40.50.300:FF:000668">
    <property type="entry name" value="Chromosomal replication initiator protein DnaA"/>
    <property type="match status" value="1"/>
</dbReference>
<feature type="binding site" evidence="8">
    <location>
        <position position="211"/>
    </location>
    <ligand>
        <name>ATP</name>
        <dbReference type="ChEBI" id="CHEBI:30616"/>
    </ligand>
</feature>
<evidence type="ECO:0000313" key="16">
    <source>
        <dbReference type="Proteomes" id="UP000289726"/>
    </source>
</evidence>
<organism evidence="15 16">
    <name type="scientific">'Catharanthus roseus' aster yellows phytoplasma</name>
    <dbReference type="NCBI Taxonomy" id="1193712"/>
    <lineage>
        <taxon>Bacteria</taxon>
        <taxon>Bacillati</taxon>
        <taxon>Mycoplasmatota</taxon>
        <taxon>Mollicutes</taxon>
        <taxon>Acholeplasmatales</taxon>
        <taxon>Acholeplasmataceae</taxon>
        <taxon>Candidatus Phytoplasma</taxon>
        <taxon>16SrI (Aster yellows group)</taxon>
    </lineage>
</organism>
<dbReference type="PANTHER" id="PTHR30050">
    <property type="entry name" value="CHROMOSOMAL REPLICATION INITIATOR PROTEIN DNAA"/>
    <property type="match status" value="1"/>
</dbReference>
<dbReference type="InterPro" id="IPR010921">
    <property type="entry name" value="Trp_repressor/repl_initiator"/>
</dbReference>
<dbReference type="AlphaFoldDB" id="A0A4P6MBN4"/>